<reference evidence="3 4" key="1">
    <citation type="journal article" date="2015" name="Microbiome">
        <title>Genomic resolution of linkages in carbon, nitrogen, and sulfur cycling among widespread estuary sediment bacteria.</title>
        <authorList>
            <person name="Baker B.J."/>
            <person name="Lazar C.S."/>
            <person name="Teske A.P."/>
            <person name="Dick G.J."/>
        </authorList>
    </citation>
    <scope>NUCLEOTIDE SEQUENCE [LARGE SCALE GENOMIC DNA]</scope>
    <source>
        <strain evidence="3">DG_56</strain>
    </source>
</reference>
<dbReference type="GO" id="GO:0005829">
    <property type="term" value="C:cytosol"/>
    <property type="evidence" value="ECO:0007669"/>
    <property type="project" value="TreeGrafter"/>
</dbReference>
<dbReference type="PANTHER" id="PTHR30304:SF0">
    <property type="entry name" value="D-TAGATOSE-1,6-BISPHOSPHATE ALDOLASE SUBUNIT GATY-RELATED"/>
    <property type="match status" value="1"/>
</dbReference>
<feature type="binding site" evidence="2">
    <location>
        <position position="208"/>
    </location>
    <ligand>
        <name>Zn(2+)</name>
        <dbReference type="ChEBI" id="CHEBI:29105"/>
        <label>1</label>
        <note>catalytic</note>
    </ligand>
</feature>
<dbReference type="CDD" id="cd00947">
    <property type="entry name" value="TBP_aldolase_IIB"/>
    <property type="match status" value="1"/>
</dbReference>
<name>A0A0S7XN51_9BACT</name>
<evidence type="ECO:0000256" key="1">
    <source>
        <dbReference type="PIRSR" id="PIRSR001359-1"/>
    </source>
</evidence>
<evidence type="ECO:0000256" key="2">
    <source>
        <dbReference type="PIRSR" id="PIRSR001359-3"/>
    </source>
</evidence>
<dbReference type="GO" id="GO:0005975">
    <property type="term" value="P:carbohydrate metabolic process"/>
    <property type="evidence" value="ECO:0007669"/>
    <property type="project" value="InterPro"/>
</dbReference>
<dbReference type="InterPro" id="IPR050246">
    <property type="entry name" value="Class_II_FBP_aldolase"/>
</dbReference>
<feature type="binding site" evidence="2">
    <location>
        <position position="134"/>
    </location>
    <ligand>
        <name>Zn(2+)</name>
        <dbReference type="ChEBI" id="CHEBI:29105"/>
        <label>2</label>
    </ligand>
</feature>
<gene>
    <name evidence="3" type="ORF">AMK68_02775</name>
</gene>
<proteinExistence type="predicted"/>
<comment type="cofactor">
    <cofactor evidence="2">
        <name>Zn(2+)</name>
        <dbReference type="ChEBI" id="CHEBI:29105"/>
    </cofactor>
    <text evidence="2">Binds 2 Zn(2+) ions per subunit. One is catalytic and the other provides a structural contribution.</text>
</comment>
<keyword evidence="2" id="KW-0479">Metal-binding</keyword>
<dbReference type="GO" id="GO:0008270">
    <property type="term" value="F:zinc ion binding"/>
    <property type="evidence" value="ECO:0007669"/>
    <property type="project" value="InterPro"/>
</dbReference>
<dbReference type="AlphaFoldDB" id="A0A0S7XN51"/>
<organism evidence="3 4">
    <name type="scientific">candidate division KD3-62 bacterium DG_56</name>
    <dbReference type="NCBI Taxonomy" id="1704032"/>
    <lineage>
        <taxon>Bacteria</taxon>
        <taxon>candidate division KD3-62</taxon>
    </lineage>
</organism>
<dbReference type="InterPro" id="IPR013785">
    <property type="entry name" value="Aldolase_TIM"/>
</dbReference>
<dbReference type="Proteomes" id="UP000052020">
    <property type="component" value="Unassembled WGS sequence"/>
</dbReference>
<feature type="active site" description="Proton donor" evidence="1">
    <location>
        <position position="82"/>
    </location>
</feature>
<dbReference type="Gene3D" id="3.20.20.70">
    <property type="entry name" value="Aldolase class I"/>
    <property type="match status" value="1"/>
</dbReference>
<dbReference type="PANTHER" id="PTHR30304">
    <property type="entry name" value="D-TAGATOSE-1,6-BISPHOSPHATE ALDOLASE"/>
    <property type="match status" value="1"/>
</dbReference>
<dbReference type="EMBL" id="LIZY01000053">
    <property type="protein sequence ID" value="KPJ63937.1"/>
    <property type="molecule type" value="Genomic_DNA"/>
</dbReference>
<accession>A0A0S7XN51</accession>
<dbReference type="InterPro" id="IPR000771">
    <property type="entry name" value="FBA_II"/>
</dbReference>
<keyword evidence="2" id="KW-0862">Zinc</keyword>
<comment type="caution">
    <text evidence="3">The sequence shown here is derived from an EMBL/GenBank/DDBJ whole genome shotgun (WGS) entry which is preliminary data.</text>
</comment>
<dbReference type="PATRIC" id="fig|1704032.3.peg.349"/>
<feature type="binding site" evidence="2">
    <location>
        <position position="104"/>
    </location>
    <ligand>
        <name>Zn(2+)</name>
        <dbReference type="ChEBI" id="CHEBI:29105"/>
        <label>2</label>
    </ligand>
</feature>
<evidence type="ECO:0000313" key="4">
    <source>
        <dbReference type="Proteomes" id="UP000052020"/>
    </source>
</evidence>
<dbReference type="PIRSF" id="PIRSF001359">
    <property type="entry name" value="F_bP_aldolase_II"/>
    <property type="match status" value="1"/>
</dbReference>
<sequence length="285" mass="29840">MSLVGLSPLLARAQNEHYAVGAFNYCNAEIAQAIVEQASALRSPVLLLTAPWEGPLLGAEMLVNVAGFLASGTDVPVCLHLDHASDPDLIEPCIDAGFSSVMIDASRHDFEENIRLTRSVVDRAHAKGVDVEGELGAVGRASAAAIEGGQAASLTDPDRAAEFAERTGVDALAIAIGNAHGIYTRLPTLDFQRLEAIRKATNVPLVLHGGSGTPPDQLRKAIQLGITKVNIASEIGHAYLGAIQQSVAEHDGNVWYAQVLADAKAAVAEVAGRWMRMLGSAGRGG</sequence>
<dbReference type="NCBIfam" id="TIGR00167">
    <property type="entry name" value="cbbA"/>
    <property type="match status" value="1"/>
</dbReference>
<evidence type="ECO:0008006" key="5">
    <source>
        <dbReference type="Google" id="ProtNLM"/>
    </source>
</evidence>
<protein>
    <recommendedName>
        <fullName evidence="5">Tagatose-bisphosphate aldolase</fullName>
    </recommendedName>
</protein>
<dbReference type="Pfam" id="PF01116">
    <property type="entry name" value="F_bP_aldolase"/>
    <property type="match status" value="1"/>
</dbReference>
<dbReference type="GO" id="GO:0009025">
    <property type="term" value="F:tagatose-bisphosphate aldolase activity"/>
    <property type="evidence" value="ECO:0007669"/>
    <property type="project" value="TreeGrafter"/>
</dbReference>
<feature type="binding site" evidence="2">
    <location>
        <position position="180"/>
    </location>
    <ligand>
        <name>Zn(2+)</name>
        <dbReference type="ChEBI" id="CHEBI:29105"/>
        <label>1</label>
        <note>catalytic</note>
    </ligand>
</feature>
<evidence type="ECO:0000313" key="3">
    <source>
        <dbReference type="EMBL" id="KPJ63937.1"/>
    </source>
</evidence>
<dbReference type="SUPFAM" id="SSF51569">
    <property type="entry name" value="Aldolase"/>
    <property type="match status" value="1"/>
</dbReference>
<feature type="binding site" evidence="2">
    <location>
        <position position="83"/>
    </location>
    <ligand>
        <name>Zn(2+)</name>
        <dbReference type="ChEBI" id="CHEBI:29105"/>
        <label>1</label>
        <note>catalytic</note>
    </ligand>
</feature>
<dbReference type="PROSITE" id="PS00602">
    <property type="entry name" value="ALDOLASE_CLASS_II_1"/>
    <property type="match status" value="1"/>
</dbReference>